<accession>A0A3N4ID34</accession>
<dbReference type="SMART" id="SM00256">
    <property type="entry name" value="FBOX"/>
    <property type="match status" value="1"/>
</dbReference>
<feature type="compositionally biased region" description="Basic and acidic residues" evidence="5">
    <location>
        <begin position="38"/>
        <end position="48"/>
    </location>
</feature>
<dbReference type="PANTHER" id="PTHR19848">
    <property type="entry name" value="WD40 REPEAT PROTEIN"/>
    <property type="match status" value="1"/>
</dbReference>
<dbReference type="Pfam" id="PF00400">
    <property type="entry name" value="WD40"/>
    <property type="match status" value="6"/>
</dbReference>
<dbReference type="OrthoDB" id="19711at2759"/>
<dbReference type="PRINTS" id="PR00320">
    <property type="entry name" value="GPROTEINBRPT"/>
</dbReference>
<dbReference type="PROSITE" id="PS00678">
    <property type="entry name" value="WD_REPEATS_1"/>
    <property type="match status" value="3"/>
</dbReference>
<proteinExistence type="inferred from homology"/>
<dbReference type="InterPro" id="IPR020472">
    <property type="entry name" value="WD40_PAC1"/>
</dbReference>
<dbReference type="Proteomes" id="UP000275078">
    <property type="component" value="Unassembled WGS sequence"/>
</dbReference>
<evidence type="ECO:0000256" key="5">
    <source>
        <dbReference type="SAM" id="MobiDB-lite"/>
    </source>
</evidence>
<gene>
    <name evidence="7" type="ORF">BJ508DRAFT_325829</name>
</gene>
<evidence type="ECO:0000313" key="8">
    <source>
        <dbReference type="Proteomes" id="UP000275078"/>
    </source>
</evidence>
<dbReference type="InterPro" id="IPR001810">
    <property type="entry name" value="F-box_dom"/>
</dbReference>
<feature type="compositionally biased region" description="Basic residues" evidence="5">
    <location>
        <begin position="70"/>
        <end position="83"/>
    </location>
</feature>
<feature type="compositionally biased region" description="Polar residues" evidence="5">
    <location>
        <begin position="8"/>
        <end position="19"/>
    </location>
</feature>
<dbReference type="InterPro" id="IPR015943">
    <property type="entry name" value="WD40/YVTN_repeat-like_dom_sf"/>
</dbReference>
<dbReference type="PROSITE" id="PS50082">
    <property type="entry name" value="WD_REPEATS_2"/>
    <property type="match status" value="5"/>
</dbReference>
<dbReference type="Pfam" id="PF12937">
    <property type="entry name" value="F-box-like"/>
    <property type="match status" value="1"/>
</dbReference>
<dbReference type="InterPro" id="IPR001680">
    <property type="entry name" value="WD40_rpt"/>
</dbReference>
<dbReference type="PROSITE" id="PS50294">
    <property type="entry name" value="WD_REPEATS_REGION"/>
    <property type="match status" value="4"/>
</dbReference>
<dbReference type="SUPFAM" id="SSF50978">
    <property type="entry name" value="WD40 repeat-like"/>
    <property type="match status" value="1"/>
</dbReference>
<feature type="repeat" description="WD" evidence="4">
    <location>
        <begin position="312"/>
        <end position="342"/>
    </location>
</feature>
<evidence type="ECO:0000256" key="2">
    <source>
        <dbReference type="ARBA" id="ARBA00022574"/>
    </source>
</evidence>
<evidence type="ECO:0000256" key="3">
    <source>
        <dbReference type="ARBA" id="ARBA00022737"/>
    </source>
</evidence>
<feature type="region of interest" description="Disordered" evidence="5">
    <location>
        <begin position="1"/>
        <end position="104"/>
    </location>
</feature>
<keyword evidence="3" id="KW-0677">Repeat</keyword>
<evidence type="ECO:0000256" key="1">
    <source>
        <dbReference type="ARBA" id="ARBA00007968"/>
    </source>
</evidence>
<dbReference type="EMBL" id="ML119674">
    <property type="protein sequence ID" value="RPA82050.1"/>
    <property type="molecule type" value="Genomic_DNA"/>
</dbReference>
<feature type="repeat" description="WD" evidence="4">
    <location>
        <begin position="434"/>
        <end position="475"/>
    </location>
</feature>
<dbReference type="Gene3D" id="2.130.10.10">
    <property type="entry name" value="YVTN repeat-like/Quinoprotein amine dehydrogenase"/>
    <property type="match status" value="2"/>
</dbReference>
<sequence length="519" mass="58460">MARLIRRASQSFRHTPLETSPSGPSTSSSSSNSSPAHKGHEEPSDREITPGSESSSPTEEKSERNGGLSGRRRIRMVLGRRRTSSGSQANSSEGEDVVSDGESGFFQDEEEVVEKQVVKKDFTVVLPPEVATHVFSFLDTHTLLQSCSLVSKRWNRLVDDPYVWQHLFQNQYGPWKHKPGNDWKKMTCAYKEINGRWSSRKMDPVVSYFSGHRDNVYCVQFDEQKVLTGSRDNTIRVWDIKTQECLRILGVCNLFPEHPEYKLYQRKDPHHVGCHKMSVLCLQFDASILVTGSSDHSCIIWSLPDYIPLKRLSNHQGGVLDVAFDANHIVTCSKDTTIAVYDRATLTLKHIFRGHSAPVNAIAIKDDFVISASGDATVKMWSISTRRCIRTFYGHERGLACVQISDDAKTIVSGGNDKMIRIWDAETGKCVRELDGHRNLVRTLQLDCKHRRIISGSYDMTVRVWNMDTGRTLLSIKRYHSTSVLAAKADFRRLISASQDNKVVMHDFAAGVDGAELLD</sequence>
<protein>
    <submittedName>
        <fullName evidence="7">WD40 repeat-like protein</fullName>
    </submittedName>
</protein>
<dbReference type="PANTHER" id="PTHR19848:SF8">
    <property type="entry name" value="F-BOX AND WD REPEAT DOMAIN CONTAINING 7"/>
    <property type="match status" value="1"/>
</dbReference>
<reference evidence="7 8" key="1">
    <citation type="journal article" date="2018" name="Nat. Ecol. Evol.">
        <title>Pezizomycetes genomes reveal the molecular basis of ectomycorrhizal truffle lifestyle.</title>
        <authorList>
            <person name="Murat C."/>
            <person name="Payen T."/>
            <person name="Noel B."/>
            <person name="Kuo A."/>
            <person name="Morin E."/>
            <person name="Chen J."/>
            <person name="Kohler A."/>
            <person name="Krizsan K."/>
            <person name="Balestrini R."/>
            <person name="Da Silva C."/>
            <person name="Montanini B."/>
            <person name="Hainaut M."/>
            <person name="Levati E."/>
            <person name="Barry K.W."/>
            <person name="Belfiori B."/>
            <person name="Cichocki N."/>
            <person name="Clum A."/>
            <person name="Dockter R.B."/>
            <person name="Fauchery L."/>
            <person name="Guy J."/>
            <person name="Iotti M."/>
            <person name="Le Tacon F."/>
            <person name="Lindquist E.A."/>
            <person name="Lipzen A."/>
            <person name="Malagnac F."/>
            <person name="Mello A."/>
            <person name="Molinier V."/>
            <person name="Miyauchi S."/>
            <person name="Poulain J."/>
            <person name="Riccioni C."/>
            <person name="Rubini A."/>
            <person name="Sitrit Y."/>
            <person name="Splivallo R."/>
            <person name="Traeger S."/>
            <person name="Wang M."/>
            <person name="Zifcakova L."/>
            <person name="Wipf D."/>
            <person name="Zambonelli A."/>
            <person name="Paolocci F."/>
            <person name="Nowrousian M."/>
            <person name="Ottonello S."/>
            <person name="Baldrian P."/>
            <person name="Spatafora J.W."/>
            <person name="Henrissat B."/>
            <person name="Nagy L.G."/>
            <person name="Aury J.M."/>
            <person name="Wincker P."/>
            <person name="Grigoriev I.V."/>
            <person name="Bonfante P."/>
            <person name="Martin F.M."/>
        </authorList>
    </citation>
    <scope>NUCLEOTIDE SEQUENCE [LARGE SCALE GENOMIC DNA]</scope>
    <source>
        <strain evidence="7 8">RN42</strain>
    </source>
</reference>
<dbReference type="InterPro" id="IPR036047">
    <property type="entry name" value="F-box-like_dom_sf"/>
</dbReference>
<name>A0A3N4ID34_ASCIM</name>
<feature type="domain" description="F-box" evidence="6">
    <location>
        <begin position="120"/>
        <end position="167"/>
    </location>
</feature>
<feature type="compositionally biased region" description="Low complexity" evidence="5">
    <location>
        <begin position="20"/>
        <end position="35"/>
    </location>
</feature>
<dbReference type="InterPro" id="IPR019775">
    <property type="entry name" value="WD40_repeat_CS"/>
</dbReference>
<feature type="repeat" description="WD" evidence="4">
    <location>
        <begin position="352"/>
        <end position="391"/>
    </location>
</feature>
<dbReference type="AlphaFoldDB" id="A0A3N4ID34"/>
<dbReference type="SMART" id="SM00320">
    <property type="entry name" value="WD40"/>
    <property type="match status" value="7"/>
</dbReference>
<evidence type="ECO:0000256" key="4">
    <source>
        <dbReference type="PROSITE-ProRule" id="PRU00221"/>
    </source>
</evidence>
<dbReference type="CDD" id="cd00200">
    <property type="entry name" value="WD40"/>
    <property type="match status" value="1"/>
</dbReference>
<dbReference type="Gene3D" id="1.20.1280.50">
    <property type="match status" value="1"/>
</dbReference>
<evidence type="ECO:0000313" key="7">
    <source>
        <dbReference type="EMBL" id="RPA82050.1"/>
    </source>
</evidence>
<feature type="repeat" description="WD" evidence="4">
    <location>
        <begin position="209"/>
        <end position="248"/>
    </location>
</feature>
<evidence type="ECO:0000259" key="6">
    <source>
        <dbReference type="PROSITE" id="PS50181"/>
    </source>
</evidence>
<dbReference type="STRING" id="1160509.A0A3N4ID34"/>
<keyword evidence="2 4" id="KW-0853">WD repeat</keyword>
<dbReference type="InterPro" id="IPR036322">
    <property type="entry name" value="WD40_repeat_dom_sf"/>
</dbReference>
<dbReference type="PROSITE" id="PS50181">
    <property type="entry name" value="FBOX"/>
    <property type="match status" value="1"/>
</dbReference>
<organism evidence="7 8">
    <name type="scientific">Ascobolus immersus RN42</name>
    <dbReference type="NCBI Taxonomy" id="1160509"/>
    <lineage>
        <taxon>Eukaryota</taxon>
        <taxon>Fungi</taxon>
        <taxon>Dikarya</taxon>
        <taxon>Ascomycota</taxon>
        <taxon>Pezizomycotina</taxon>
        <taxon>Pezizomycetes</taxon>
        <taxon>Pezizales</taxon>
        <taxon>Ascobolaceae</taxon>
        <taxon>Ascobolus</taxon>
    </lineage>
</organism>
<feature type="repeat" description="WD" evidence="4">
    <location>
        <begin position="392"/>
        <end position="433"/>
    </location>
</feature>
<dbReference type="SUPFAM" id="SSF81383">
    <property type="entry name" value="F-box domain"/>
    <property type="match status" value="1"/>
</dbReference>
<keyword evidence="8" id="KW-1185">Reference proteome</keyword>
<comment type="similarity">
    <text evidence="1">Belongs to the WD repeat MET30/SCONB/SCON-2 family.</text>
</comment>